<sequence>MVVPVAIDETGRFAGFREMATKTNSLVDRLRTLTVPPIDDVRAGLAGYIGTTAQAGELAAKIERTDDLLNDFVSKPYGWTDDEGSCHHEKSH</sequence>
<dbReference type="EMBL" id="FNOF01000044">
    <property type="protein sequence ID" value="SDX39484.1"/>
    <property type="molecule type" value="Genomic_DNA"/>
</dbReference>
<reference evidence="1 2" key="1">
    <citation type="submission" date="2016-10" db="EMBL/GenBank/DDBJ databases">
        <authorList>
            <person name="de Groot N.N."/>
        </authorList>
    </citation>
    <scope>NUCLEOTIDE SEQUENCE [LARGE SCALE GENOMIC DNA]</scope>
    <source>
        <strain evidence="1 2">DSM 3756</strain>
    </source>
</reference>
<evidence type="ECO:0000313" key="2">
    <source>
        <dbReference type="Proteomes" id="UP000182573"/>
    </source>
</evidence>
<organism evidence="1 2">
    <name type="scientific">Haloarcula vallismortis</name>
    <name type="common">Halobacterium vallismortis</name>
    <dbReference type="NCBI Taxonomy" id="28442"/>
    <lineage>
        <taxon>Archaea</taxon>
        <taxon>Methanobacteriati</taxon>
        <taxon>Methanobacteriota</taxon>
        <taxon>Stenosarchaea group</taxon>
        <taxon>Halobacteria</taxon>
        <taxon>Halobacteriales</taxon>
        <taxon>Haloarculaceae</taxon>
        <taxon>Haloarcula</taxon>
    </lineage>
</organism>
<proteinExistence type="predicted"/>
<gene>
    <name evidence="1" type="ORF">SAMN05443574_1442</name>
</gene>
<name>A0A1H3BDK8_HALVA</name>
<protein>
    <submittedName>
        <fullName evidence="1">Uncharacterized protein</fullName>
    </submittedName>
</protein>
<dbReference type="AlphaFoldDB" id="A0A1H3BDK8"/>
<dbReference type="Proteomes" id="UP000182573">
    <property type="component" value="Unassembled WGS sequence"/>
</dbReference>
<accession>A0A1H3BDK8</accession>
<evidence type="ECO:0000313" key="1">
    <source>
        <dbReference type="EMBL" id="SDX39484.1"/>
    </source>
</evidence>